<evidence type="ECO:0000259" key="5">
    <source>
        <dbReference type="Pfam" id="PF13007"/>
    </source>
</evidence>
<dbReference type="NCBIfam" id="NF033517">
    <property type="entry name" value="transpos_IS66"/>
    <property type="match status" value="1"/>
</dbReference>
<evidence type="ECO:0000313" key="9">
    <source>
        <dbReference type="Proteomes" id="UP000183063"/>
    </source>
</evidence>
<dbReference type="RefSeq" id="WP_072377374.1">
    <property type="nucleotide sequence ID" value="NZ_FNXB01000018.1"/>
</dbReference>
<dbReference type="Proteomes" id="UP000183063">
    <property type="component" value="Unassembled WGS sequence"/>
</dbReference>
<dbReference type="AlphaFoldDB" id="A0A1H8NUD5"/>
<feature type="domain" description="Transposase TnpC homeodomain" evidence="5">
    <location>
        <begin position="49"/>
        <end position="125"/>
    </location>
</feature>
<name>A0A1H8NUD5_9HYPH</name>
<keyword evidence="1" id="KW-0175">Coiled coil</keyword>
<dbReference type="InterPro" id="IPR004291">
    <property type="entry name" value="Transposase_IS66_central"/>
</dbReference>
<reference evidence="9" key="1">
    <citation type="submission" date="2016-10" db="EMBL/GenBank/DDBJ databases">
        <authorList>
            <person name="Wibberg D."/>
        </authorList>
    </citation>
    <scope>NUCLEOTIDE SEQUENCE [LARGE SCALE GENOMIC DNA]</scope>
</reference>
<protein>
    <submittedName>
        <fullName evidence="7">Transposase</fullName>
    </submittedName>
</protein>
<dbReference type="PANTHER" id="PTHR33678:SF1">
    <property type="entry name" value="BLL1576 PROTEIN"/>
    <property type="match status" value="1"/>
</dbReference>
<evidence type="ECO:0000256" key="2">
    <source>
        <dbReference type="SAM" id="MobiDB-lite"/>
    </source>
</evidence>
<feature type="domain" description="Transposase IS66 C-terminal" evidence="6">
    <location>
        <begin position="495"/>
        <end position="532"/>
    </location>
</feature>
<organism evidence="7 9">
    <name type="scientific">Rhizobium tibeticum</name>
    <dbReference type="NCBI Taxonomy" id="501024"/>
    <lineage>
        <taxon>Bacteria</taxon>
        <taxon>Pseudomonadati</taxon>
        <taxon>Pseudomonadota</taxon>
        <taxon>Alphaproteobacteria</taxon>
        <taxon>Hyphomicrobiales</taxon>
        <taxon>Rhizobiaceae</taxon>
        <taxon>Rhizobium/Agrobacterium group</taxon>
        <taxon>Rhizobium</taxon>
    </lineage>
</organism>
<dbReference type="Pfam" id="PF13007">
    <property type="entry name" value="LZ_Tnp_IS66"/>
    <property type="match status" value="1"/>
</dbReference>
<reference evidence="7" key="2">
    <citation type="submission" date="2016-10" db="EMBL/GenBank/DDBJ databases">
        <authorList>
            <person name="de Groot N.N."/>
        </authorList>
    </citation>
    <scope>NUCLEOTIDE SEQUENCE [LARGE SCALE GENOMIC DNA]</scope>
    <source>
        <strain evidence="7">CCBAU85039</strain>
    </source>
</reference>
<accession>A0A1H8NUD5</accession>
<dbReference type="PANTHER" id="PTHR33678">
    <property type="entry name" value="BLL1576 PROTEIN"/>
    <property type="match status" value="1"/>
</dbReference>
<sequence length="545" mass="60505">MTDAADQLPDDLASAHAMILAERAARREAEAIAARAQAVNSHSDALIARLRLEIEKLKRDIHGSRSQRKARLLEQMELQLEELEADAGQDELAAEMAARSSTVRAFERKRPSRKPFPEHLPPERVVIAPPSSCPCCGSAKLSKLGEDITETLEVIPRQWKVIQTVREKFSCRECEKIAQPPAPFHVTPRGFAGPNLLAMILFEKFGQHQPLNRQSERYAREGIDLSLSTLADQVGACAAVLKPVHGLIEAHVLSADRLHGDDTTVPILAKGKTDTGRIWTYVRDDRPFGGTSPPAALYYASRDRRQEHPERHLKSFSGILQADAYGGYNPLFKVDRDPGALTQALCWAHSRRKFFVLADIATNAKRATTAAAISPVALEAVRRIDALFDIECEINGLSAGERLARRRQDSRPLVDELEAWLRSERTKLSRSSPVTEPIDYMLKRWDGFTTFLNDGRICLTNNAAERALRGFALGRKSWLFAGSDRGADRATFMATLIMTAKLNDIDPQAWLADVLARIADHPVSKIDELLPWNWKAKKAAIAAAA</sequence>
<evidence type="ECO:0000256" key="1">
    <source>
        <dbReference type="SAM" id="Coils"/>
    </source>
</evidence>
<dbReference type="EMBL" id="FOCV01000015">
    <property type="protein sequence ID" value="SEO33255.1"/>
    <property type="molecule type" value="Genomic_DNA"/>
</dbReference>
<feature type="domain" description="Transposase IS66 zinc-finger binding" evidence="4">
    <location>
        <begin position="130"/>
        <end position="175"/>
    </location>
</feature>
<dbReference type="Pfam" id="PF13005">
    <property type="entry name" value="zf-IS66"/>
    <property type="match status" value="1"/>
</dbReference>
<dbReference type="InterPro" id="IPR039552">
    <property type="entry name" value="IS66_C"/>
</dbReference>
<dbReference type="Proteomes" id="UP000198939">
    <property type="component" value="Unassembled WGS sequence"/>
</dbReference>
<dbReference type="InterPro" id="IPR052344">
    <property type="entry name" value="Transposase-related"/>
</dbReference>
<dbReference type="EMBL" id="FNXB01000018">
    <property type="protein sequence ID" value="SEI00247.1"/>
    <property type="molecule type" value="Genomic_DNA"/>
</dbReference>
<evidence type="ECO:0000313" key="10">
    <source>
        <dbReference type="Proteomes" id="UP000198939"/>
    </source>
</evidence>
<feature type="region of interest" description="Disordered" evidence="2">
    <location>
        <begin position="103"/>
        <end position="123"/>
    </location>
</feature>
<gene>
    <name evidence="7" type="ORF">RTCCBAU85039_3621</name>
    <name evidence="8" type="ORF">SAMN05216228_101587</name>
</gene>
<evidence type="ECO:0000259" key="4">
    <source>
        <dbReference type="Pfam" id="PF13005"/>
    </source>
</evidence>
<dbReference type="OrthoDB" id="9800877at2"/>
<evidence type="ECO:0000313" key="7">
    <source>
        <dbReference type="EMBL" id="SEI00247.1"/>
    </source>
</evidence>
<evidence type="ECO:0000259" key="3">
    <source>
        <dbReference type="Pfam" id="PF03050"/>
    </source>
</evidence>
<dbReference type="InterPro" id="IPR024474">
    <property type="entry name" value="Znf_dom_IS66"/>
</dbReference>
<feature type="compositionally biased region" description="Basic and acidic residues" evidence="2">
    <location>
        <begin position="105"/>
        <end position="122"/>
    </location>
</feature>
<dbReference type="STRING" id="501024.RTCCBAU85039_3621"/>
<reference evidence="8 10" key="3">
    <citation type="submission" date="2016-10" db="EMBL/GenBank/DDBJ databases">
        <authorList>
            <person name="Varghese N."/>
            <person name="Submissions S."/>
        </authorList>
    </citation>
    <scope>NUCLEOTIDE SEQUENCE [LARGE SCALE GENOMIC DNA]</scope>
    <source>
        <strain evidence="8 10">CGMCC 1.7071</strain>
    </source>
</reference>
<dbReference type="InterPro" id="IPR024463">
    <property type="entry name" value="Transposase_TnpC_homeodom"/>
</dbReference>
<proteinExistence type="predicted"/>
<dbReference type="Pfam" id="PF13817">
    <property type="entry name" value="DDE_Tnp_IS66_C"/>
    <property type="match status" value="1"/>
</dbReference>
<feature type="domain" description="Transposase IS66 central" evidence="3">
    <location>
        <begin position="190"/>
        <end position="488"/>
    </location>
</feature>
<evidence type="ECO:0000313" key="8">
    <source>
        <dbReference type="EMBL" id="SEO33255.1"/>
    </source>
</evidence>
<feature type="coiled-coil region" evidence="1">
    <location>
        <begin position="47"/>
        <end position="93"/>
    </location>
</feature>
<evidence type="ECO:0000259" key="6">
    <source>
        <dbReference type="Pfam" id="PF13817"/>
    </source>
</evidence>
<keyword evidence="10" id="KW-1185">Reference proteome</keyword>
<dbReference type="Pfam" id="PF03050">
    <property type="entry name" value="DDE_Tnp_IS66"/>
    <property type="match status" value="1"/>
</dbReference>